<feature type="compositionally biased region" description="Polar residues" evidence="1">
    <location>
        <begin position="177"/>
        <end position="192"/>
    </location>
</feature>
<dbReference type="InterPro" id="IPR036182">
    <property type="entry name" value="PCuAC_sf"/>
</dbReference>
<gene>
    <name evidence="2" type="ORF">GCM10009727_46280</name>
</gene>
<evidence type="ECO:0008006" key="4">
    <source>
        <dbReference type="Google" id="ProtNLM"/>
    </source>
</evidence>
<dbReference type="SUPFAM" id="SSF110087">
    <property type="entry name" value="DR1885-like metal-binding protein"/>
    <property type="match status" value="1"/>
</dbReference>
<accession>A0ABP5LI52</accession>
<organism evidence="2 3">
    <name type="scientific">Actinomadura napierensis</name>
    <dbReference type="NCBI Taxonomy" id="267854"/>
    <lineage>
        <taxon>Bacteria</taxon>
        <taxon>Bacillati</taxon>
        <taxon>Actinomycetota</taxon>
        <taxon>Actinomycetes</taxon>
        <taxon>Streptosporangiales</taxon>
        <taxon>Thermomonosporaceae</taxon>
        <taxon>Actinomadura</taxon>
    </lineage>
</organism>
<comment type="caution">
    <text evidence="2">The sequence shown here is derived from an EMBL/GenBank/DDBJ whole genome shotgun (WGS) entry which is preliminary data.</text>
</comment>
<evidence type="ECO:0000313" key="3">
    <source>
        <dbReference type="Proteomes" id="UP001501020"/>
    </source>
</evidence>
<feature type="region of interest" description="Disordered" evidence="1">
    <location>
        <begin position="130"/>
        <end position="201"/>
    </location>
</feature>
<dbReference type="Proteomes" id="UP001501020">
    <property type="component" value="Unassembled WGS sequence"/>
</dbReference>
<sequence>MVALAVAGAVAIAPVISGCGAGEEPQTSAPTQLTEGVNASLPKNKPAAAQIDIRNLFVLGPKPGQTLAQGASAPLYATIINQVKGRPDKLVSVASPSFSQVKIAGGGVVIPPAAASGEGSAVKLIGQTIAPGTEPSATPTGKKGKKSPGASATPSATGSPVTPGPTGTGEAPGGNPSQESSNTPSAPQQTPNVPEPAGGTGPLVVLTGLAQQLYGGEHLKVTLQFEQAGSIQVEVPVIPQQGEYVTYPAVAEPSPSGAATPSGGATPTPNVSGGSGENGESPTPSISPSQ</sequence>
<feature type="region of interest" description="Disordered" evidence="1">
    <location>
        <begin position="250"/>
        <end position="290"/>
    </location>
</feature>
<name>A0ABP5LI52_9ACTN</name>
<protein>
    <recommendedName>
        <fullName evidence="4">Copper chaperone PCu(A)C</fullName>
    </recommendedName>
</protein>
<dbReference type="EMBL" id="BAAAMR010000041">
    <property type="protein sequence ID" value="GAA2145629.1"/>
    <property type="molecule type" value="Genomic_DNA"/>
</dbReference>
<evidence type="ECO:0000256" key="1">
    <source>
        <dbReference type="SAM" id="MobiDB-lite"/>
    </source>
</evidence>
<evidence type="ECO:0000313" key="2">
    <source>
        <dbReference type="EMBL" id="GAA2145629.1"/>
    </source>
</evidence>
<proteinExistence type="predicted"/>
<dbReference type="Gene3D" id="2.60.40.1890">
    <property type="entry name" value="PCu(A)C copper chaperone"/>
    <property type="match status" value="1"/>
</dbReference>
<keyword evidence="3" id="KW-1185">Reference proteome</keyword>
<reference evidence="3" key="1">
    <citation type="journal article" date="2019" name="Int. J. Syst. Evol. Microbiol.">
        <title>The Global Catalogue of Microorganisms (GCM) 10K type strain sequencing project: providing services to taxonomists for standard genome sequencing and annotation.</title>
        <authorList>
            <consortium name="The Broad Institute Genomics Platform"/>
            <consortium name="The Broad Institute Genome Sequencing Center for Infectious Disease"/>
            <person name="Wu L."/>
            <person name="Ma J."/>
        </authorList>
    </citation>
    <scope>NUCLEOTIDE SEQUENCE [LARGE SCALE GENOMIC DNA]</scope>
    <source>
        <strain evidence="3">JCM 13850</strain>
    </source>
</reference>
<feature type="compositionally biased region" description="Polar residues" evidence="1">
    <location>
        <begin position="257"/>
        <end position="271"/>
    </location>
</feature>
<feature type="compositionally biased region" description="Low complexity" evidence="1">
    <location>
        <begin position="135"/>
        <end position="165"/>
    </location>
</feature>